<dbReference type="Pfam" id="PF01590">
    <property type="entry name" value="GAF"/>
    <property type="match status" value="1"/>
</dbReference>
<dbReference type="Proteomes" id="UP000186917">
    <property type="component" value="Unassembled WGS sequence"/>
</dbReference>
<feature type="domain" description="Phytochrome chromophore attachment site" evidence="5">
    <location>
        <begin position="144"/>
        <end position="299"/>
    </location>
</feature>
<dbReference type="Gene3D" id="3.30.450.20">
    <property type="entry name" value="PAS domain"/>
    <property type="match status" value="1"/>
</dbReference>
<dbReference type="PANTHER" id="PTHR43065:SF42">
    <property type="entry name" value="TWO-COMPONENT SENSOR PPRA"/>
    <property type="match status" value="1"/>
</dbReference>
<dbReference type="PRINTS" id="PR01033">
    <property type="entry name" value="PHYTOCHROME"/>
</dbReference>
<dbReference type="InterPro" id="IPR043150">
    <property type="entry name" value="Phytochrome_PHY_sf"/>
</dbReference>
<dbReference type="STRING" id="477680.SAMN05421788_101949"/>
<sequence>MSNDKNYDSEFCGSLPIHYINLVQPYGVLLVLDKQALTIVQASENADEIFEQPVDQLLQQPLYNFLDAVSIDILNKKLEGNIQEKIPVSLVIKGRKLLALVHSKEKYLLVELELLDHKSDGDISFVDVYQDVKYSMAAIDQCRSIEDVCTTAARELKKLSGFDKVMIYYFDENWNGTVVAEEREEGMESYMGFTFPASDIPKQARALYLRTPYRFIPDRDYVPVKLYPVINPLTNSFVDLSDCNIRGVAAVHVEYLKNMQVVASMSTRIIHNESLWGLIACHHRTAKPMSYQECSVFELLSNVISAKIASLQNREQMNVAATISERRTQLVEQIYTSGSIVKGFEDSGDNLLSLFNAEGAVFLKEGHAVVKGKVPDKEHLEDLGLWLNAKKLQQVFYHHHLSDVYEHAVEYTNIASGVLVIPVDNVKEEYLVVFRPEVVRTINWGGNPDDAIRFEPDAKNYHPRHSFRLWKQTVRNTSLPWKHEEVQVAESIRSFIYEYTTRYGGN</sequence>
<dbReference type="GO" id="GO:0009584">
    <property type="term" value="P:detection of visible light"/>
    <property type="evidence" value="ECO:0007669"/>
    <property type="project" value="InterPro"/>
</dbReference>
<dbReference type="InterPro" id="IPR001294">
    <property type="entry name" value="Phytochrome"/>
</dbReference>
<evidence type="ECO:0000256" key="1">
    <source>
        <dbReference type="ARBA" id="ARBA00022543"/>
    </source>
</evidence>
<dbReference type="Gene3D" id="3.30.450.270">
    <property type="match status" value="1"/>
</dbReference>
<dbReference type="AlphaFoldDB" id="A0A173MPU8"/>
<dbReference type="PROSITE" id="PS50046">
    <property type="entry name" value="PHYTOCHROME_2"/>
    <property type="match status" value="1"/>
</dbReference>
<evidence type="ECO:0000313" key="6">
    <source>
        <dbReference type="EMBL" id="SIS74515.1"/>
    </source>
</evidence>
<evidence type="ECO:0000256" key="3">
    <source>
        <dbReference type="ARBA" id="ARBA00022991"/>
    </source>
</evidence>
<dbReference type="SMART" id="SM00065">
    <property type="entry name" value="GAF"/>
    <property type="match status" value="1"/>
</dbReference>
<dbReference type="InterPro" id="IPR016132">
    <property type="entry name" value="Phyto_chromo_attachment"/>
</dbReference>
<dbReference type="InterPro" id="IPR003018">
    <property type="entry name" value="GAF"/>
</dbReference>
<keyword evidence="2" id="KW-0716">Sensory transduction</keyword>
<name>A0A173MPU8_9BACT</name>
<evidence type="ECO:0000256" key="2">
    <source>
        <dbReference type="ARBA" id="ARBA00022606"/>
    </source>
</evidence>
<dbReference type="OrthoDB" id="9766459at2"/>
<dbReference type="RefSeq" id="WP_076376144.1">
    <property type="nucleotide sequence ID" value="NZ_AP017422.1"/>
</dbReference>
<gene>
    <name evidence="6" type="ORF">SAMN05421788_101949</name>
</gene>
<proteinExistence type="predicted"/>
<dbReference type="InterPro" id="IPR035965">
    <property type="entry name" value="PAS-like_dom_sf"/>
</dbReference>
<dbReference type="PANTHER" id="PTHR43065">
    <property type="entry name" value="SENSOR HISTIDINE KINASE"/>
    <property type="match status" value="1"/>
</dbReference>
<dbReference type="KEGG" id="fln:FLA_5565"/>
<evidence type="ECO:0000313" key="7">
    <source>
        <dbReference type="Proteomes" id="UP000186917"/>
    </source>
</evidence>
<accession>A0A173MPU8</accession>
<dbReference type="SUPFAM" id="SSF55781">
    <property type="entry name" value="GAF domain-like"/>
    <property type="match status" value="2"/>
</dbReference>
<dbReference type="InterPro" id="IPR029016">
    <property type="entry name" value="GAF-like_dom_sf"/>
</dbReference>
<dbReference type="GO" id="GO:0009881">
    <property type="term" value="F:photoreceptor activity"/>
    <property type="evidence" value="ECO:0007669"/>
    <property type="project" value="UniProtKB-KW"/>
</dbReference>
<dbReference type="Pfam" id="PF08446">
    <property type="entry name" value="PAS_2"/>
    <property type="match status" value="1"/>
</dbReference>
<dbReference type="EMBL" id="FTOR01000001">
    <property type="protein sequence ID" value="SIS74515.1"/>
    <property type="molecule type" value="Genomic_DNA"/>
</dbReference>
<dbReference type="InterPro" id="IPR013515">
    <property type="entry name" value="Phytochrome_cen-reg"/>
</dbReference>
<reference evidence="7" key="1">
    <citation type="submission" date="2017-01" db="EMBL/GenBank/DDBJ databases">
        <authorList>
            <person name="Varghese N."/>
            <person name="Submissions S."/>
        </authorList>
    </citation>
    <scope>NUCLEOTIDE SEQUENCE [LARGE SCALE GENOMIC DNA]</scope>
    <source>
        <strain evidence="7">DSM 21054</strain>
    </source>
</reference>
<keyword evidence="4" id="KW-0675">Receptor</keyword>
<keyword evidence="3" id="KW-0157">Chromophore</keyword>
<keyword evidence="1" id="KW-0600">Photoreceptor protein</keyword>
<evidence type="ECO:0000256" key="4">
    <source>
        <dbReference type="ARBA" id="ARBA00023170"/>
    </source>
</evidence>
<dbReference type="SUPFAM" id="SSF55785">
    <property type="entry name" value="PYP-like sensor domain (PAS domain)"/>
    <property type="match status" value="1"/>
</dbReference>
<keyword evidence="7" id="KW-1185">Reference proteome</keyword>
<dbReference type="InterPro" id="IPR013654">
    <property type="entry name" value="PAS_2"/>
</dbReference>
<protein>
    <submittedName>
        <fullName evidence="6">PAS fold-containing protein</fullName>
    </submittedName>
</protein>
<evidence type="ECO:0000259" key="5">
    <source>
        <dbReference type="PROSITE" id="PS50046"/>
    </source>
</evidence>
<dbReference type="GO" id="GO:0006355">
    <property type="term" value="P:regulation of DNA-templated transcription"/>
    <property type="evidence" value="ECO:0007669"/>
    <property type="project" value="InterPro"/>
</dbReference>
<dbReference type="Gene3D" id="3.30.450.40">
    <property type="match status" value="1"/>
</dbReference>
<dbReference type="Pfam" id="PF00360">
    <property type="entry name" value="PHY"/>
    <property type="match status" value="1"/>
</dbReference>
<organism evidence="6 7">
    <name type="scientific">Filimonas lacunae</name>
    <dbReference type="NCBI Taxonomy" id="477680"/>
    <lineage>
        <taxon>Bacteria</taxon>
        <taxon>Pseudomonadati</taxon>
        <taxon>Bacteroidota</taxon>
        <taxon>Chitinophagia</taxon>
        <taxon>Chitinophagales</taxon>
        <taxon>Chitinophagaceae</taxon>
        <taxon>Filimonas</taxon>
    </lineage>
</organism>